<keyword evidence="4" id="KW-0479">Metal-binding</keyword>
<evidence type="ECO:0000256" key="4">
    <source>
        <dbReference type="ARBA" id="ARBA00022723"/>
    </source>
</evidence>
<evidence type="ECO:0000313" key="14">
    <source>
        <dbReference type="Proteomes" id="UP001597347"/>
    </source>
</evidence>
<accession>A0ABW4LF25</accession>
<dbReference type="InterPro" id="IPR003780">
    <property type="entry name" value="COX15/CtaA_fam"/>
</dbReference>
<dbReference type="PANTHER" id="PTHR35457:SF1">
    <property type="entry name" value="HEME A SYNTHASE"/>
    <property type="match status" value="1"/>
</dbReference>
<evidence type="ECO:0000256" key="5">
    <source>
        <dbReference type="ARBA" id="ARBA00022989"/>
    </source>
</evidence>
<keyword evidence="2" id="KW-1003">Cell membrane</keyword>
<keyword evidence="6" id="KW-0560">Oxidoreductase</keyword>
<keyword evidence="5 12" id="KW-1133">Transmembrane helix</keyword>
<evidence type="ECO:0000256" key="2">
    <source>
        <dbReference type="ARBA" id="ARBA00022475"/>
    </source>
</evidence>
<keyword evidence="7" id="KW-0408">Iron</keyword>
<dbReference type="PANTHER" id="PTHR35457">
    <property type="entry name" value="HEME A SYNTHASE"/>
    <property type="match status" value="1"/>
</dbReference>
<evidence type="ECO:0000256" key="7">
    <source>
        <dbReference type="ARBA" id="ARBA00023004"/>
    </source>
</evidence>
<keyword evidence="8" id="KW-0350">Heme biosynthesis</keyword>
<keyword evidence="9 12" id="KW-0472">Membrane</keyword>
<evidence type="ECO:0000313" key="13">
    <source>
        <dbReference type="EMBL" id="MFD1721017.1"/>
    </source>
</evidence>
<dbReference type="Pfam" id="PF02628">
    <property type="entry name" value="COX15-CtaA"/>
    <property type="match status" value="1"/>
</dbReference>
<name>A0ABW4LF25_9MICO</name>
<keyword evidence="10" id="KW-1015">Disulfide bond</keyword>
<protein>
    <submittedName>
        <fullName evidence="13">Heme A synthase</fullName>
    </submittedName>
</protein>
<feature type="transmembrane region" description="Helical" evidence="12">
    <location>
        <begin position="81"/>
        <end position="100"/>
    </location>
</feature>
<organism evidence="13 14">
    <name type="scientific">Amnibacterium endophyticum</name>
    <dbReference type="NCBI Taxonomy" id="2109337"/>
    <lineage>
        <taxon>Bacteria</taxon>
        <taxon>Bacillati</taxon>
        <taxon>Actinomycetota</taxon>
        <taxon>Actinomycetes</taxon>
        <taxon>Micrococcales</taxon>
        <taxon>Microbacteriaceae</taxon>
        <taxon>Amnibacterium</taxon>
    </lineage>
</organism>
<evidence type="ECO:0000256" key="9">
    <source>
        <dbReference type="ARBA" id="ARBA00023136"/>
    </source>
</evidence>
<keyword evidence="3 12" id="KW-0812">Transmembrane</keyword>
<dbReference type="InterPro" id="IPR050450">
    <property type="entry name" value="COX15/CtaA_HemeA_synthase"/>
</dbReference>
<reference evidence="14" key="1">
    <citation type="journal article" date="2019" name="Int. J. Syst. Evol. Microbiol.">
        <title>The Global Catalogue of Microorganisms (GCM) 10K type strain sequencing project: providing services to taxonomists for standard genome sequencing and annotation.</title>
        <authorList>
            <consortium name="The Broad Institute Genomics Platform"/>
            <consortium name="The Broad Institute Genome Sequencing Center for Infectious Disease"/>
            <person name="Wu L."/>
            <person name="Ma J."/>
        </authorList>
    </citation>
    <scope>NUCLEOTIDE SEQUENCE [LARGE SCALE GENOMIC DNA]</scope>
    <source>
        <strain evidence="14">CGMCC 1.12471</strain>
    </source>
</reference>
<feature type="transmembrane region" description="Helical" evidence="12">
    <location>
        <begin position="214"/>
        <end position="238"/>
    </location>
</feature>
<dbReference type="Proteomes" id="UP001597347">
    <property type="component" value="Unassembled WGS sequence"/>
</dbReference>
<evidence type="ECO:0000256" key="11">
    <source>
        <dbReference type="ARBA" id="ARBA00023444"/>
    </source>
</evidence>
<dbReference type="EMBL" id="JBHUEA010000006">
    <property type="protein sequence ID" value="MFD1721017.1"/>
    <property type="molecule type" value="Genomic_DNA"/>
</dbReference>
<proteinExistence type="predicted"/>
<evidence type="ECO:0000256" key="6">
    <source>
        <dbReference type="ARBA" id="ARBA00023002"/>
    </source>
</evidence>
<comment type="pathway">
    <text evidence="11">Porphyrin-containing compound metabolism.</text>
</comment>
<sequence length="315" mass="33100">MFTSPAAPPRRRPLPEGTGRRVLVAAVASLVAEILIVGTGAAVRLTGSGLGCPTWPRCTADSFTTTPEMGVHGVIEFGNRLLTFALVAVAVLTLAAVWRMRKRRRDLWWPALVQLLSIPAQAVLGGITVWTGLNPWTVAAHLLISLALVVVMTVFLHRVRTGPGERVLAVPAPLAALGVAIAPVTAVVVLLGILTTGSGPHAGDAASARNGLDATVLVGVHETSAWVLFALTAALVVWSTARRLPLQRPATLLLTVEALQIAVGVTQVALDWNAGVVIVHVFLAACLTAAAANVVVHLRRPVADVFEERPERIEA</sequence>
<dbReference type="RefSeq" id="WP_377932879.1">
    <property type="nucleotide sequence ID" value="NZ_JBHUEA010000006.1"/>
</dbReference>
<feature type="transmembrane region" description="Helical" evidence="12">
    <location>
        <begin position="136"/>
        <end position="156"/>
    </location>
</feature>
<gene>
    <name evidence="13" type="ORF">ACFSBI_05600</name>
</gene>
<feature type="transmembrane region" description="Helical" evidence="12">
    <location>
        <begin position="250"/>
        <end position="270"/>
    </location>
</feature>
<evidence type="ECO:0000256" key="3">
    <source>
        <dbReference type="ARBA" id="ARBA00022692"/>
    </source>
</evidence>
<evidence type="ECO:0000256" key="1">
    <source>
        <dbReference type="ARBA" id="ARBA00004141"/>
    </source>
</evidence>
<comment type="subcellular location">
    <subcellularLocation>
        <location evidence="1">Membrane</location>
        <topology evidence="1">Multi-pass membrane protein</topology>
    </subcellularLocation>
</comment>
<evidence type="ECO:0000256" key="8">
    <source>
        <dbReference type="ARBA" id="ARBA00023133"/>
    </source>
</evidence>
<comment type="caution">
    <text evidence="13">The sequence shown here is derived from an EMBL/GenBank/DDBJ whole genome shotgun (WGS) entry which is preliminary data.</text>
</comment>
<evidence type="ECO:0000256" key="10">
    <source>
        <dbReference type="ARBA" id="ARBA00023157"/>
    </source>
</evidence>
<feature type="transmembrane region" description="Helical" evidence="12">
    <location>
        <begin position="107"/>
        <end position="130"/>
    </location>
</feature>
<evidence type="ECO:0000256" key="12">
    <source>
        <dbReference type="SAM" id="Phobius"/>
    </source>
</evidence>
<feature type="transmembrane region" description="Helical" evidence="12">
    <location>
        <begin position="21"/>
        <end position="43"/>
    </location>
</feature>
<feature type="transmembrane region" description="Helical" evidence="12">
    <location>
        <begin position="276"/>
        <end position="296"/>
    </location>
</feature>
<feature type="transmembrane region" description="Helical" evidence="12">
    <location>
        <begin position="168"/>
        <end position="194"/>
    </location>
</feature>
<keyword evidence="14" id="KW-1185">Reference proteome</keyword>